<feature type="active site" evidence="5">
    <location>
        <position position="213"/>
    </location>
</feature>
<dbReference type="EMBL" id="CP091512">
    <property type="protein sequence ID" value="UOO91795.1"/>
    <property type="molecule type" value="Genomic_DNA"/>
</dbReference>
<dbReference type="PANTHER" id="PTHR43570:SF20">
    <property type="entry name" value="ALDEHYDE DEHYDROGENASE ALDX-RELATED"/>
    <property type="match status" value="1"/>
</dbReference>
<dbReference type="PIRSF" id="PIRSF036492">
    <property type="entry name" value="ALDH"/>
    <property type="match status" value="1"/>
</dbReference>
<dbReference type="InterPro" id="IPR029510">
    <property type="entry name" value="Ald_DH_CS_GLU"/>
</dbReference>
<organism evidence="8 9">
    <name type="scientific">Vitreoscilla stercoraria</name>
    <dbReference type="NCBI Taxonomy" id="61"/>
    <lineage>
        <taxon>Bacteria</taxon>
        <taxon>Pseudomonadati</taxon>
        <taxon>Pseudomonadota</taxon>
        <taxon>Betaproteobacteria</taxon>
        <taxon>Neisseriales</taxon>
        <taxon>Neisseriaceae</taxon>
        <taxon>Vitreoscilla</taxon>
    </lineage>
</organism>
<dbReference type="InterPro" id="IPR012394">
    <property type="entry name" value="Aldehyde_DH_NAD(P)"/>
</dbReference>
<sequence length="462" mass="50643">MSAESLQESFAAIHAASRRHIVVDWATRQHRLQQLLLLLKEQQHAITAAIAEDFGQRNPIETSVLELIPSTQAIQHALKHGKKWMRKRPVKTSWLFLPASNHVLPQPKGVIGIVVPWNYPLFLTIGPLVDALVAGNRAMIKLSEHAPVFAALMARIIPLYFQDDEVNMVTGGAEVAAAFCALPFDHLLFTGSTAIGKHVMQAAAPNLTPVTLELGGKSPVLIHDVRHLQQAVARIMYGKMVNAGQTCIAPDYLLIHHTLLDDFVAAAQAWFAKTYPKWEQNSDFTHIINTQQNQRLQAYLDEAQIQGARIMALAPAKEGLIAPSLVIDAPNHCALMQEEIFGPILPIVTTASLDDSIHYINARPRPLACYVFSQDSAVQERCLQEIVAGGMCINEVLLHVVQDGLPFGGIGPSGMGAYHGKTGFDSLSHLKAVLVQKRFNTMGLMGPPYGVVIRSLLKILKP</sequence>
<proteinExistence type="inferred from homology"/>
<evidence type="ECO:0000256" key="5">
    <source>
        <dbReference type="PROSITE-ProRule" id="PRU10007"/>
    </source>
</evidence>
<dbReference type="Gene3D" id="3.40.605.10">
    <property type="entry name" value="Aldehyde Dehydrogenase, Chain A, domain 1"/>
    <property type="match status" value="1"/>
</dbReference>
<evidence type="ECO:0000256" key="4">
    <source>
        <dbReference type="PIRNR" id="PIRNR036492"/>
    </source>
</evidence>
<keyword evidence="3" id="KW-0520">NAD</keyword>
<dbReference type="PANTHER" id="PTHR43570">
    <property type="entry name" value="ALDEHYDE DEHYDROGENASE"/>
    <property type="match status" value="1"/>
</dbReference>
<accession>A0ABY4E7S3</accession>
<evidence type="ECO:0000256" key="1">
    <source>
        <dbReference type="ARBA" id="ARBA00009986"/>
    </source>
</evidence>
<dbReference type="InterPro" id="IPR016162">
    <property type="entry name" value="Ald_DH_N"/>
</dbReference>
<protein>
    <recommendedName>
        <fullName evidence="4">Aldehyde dehydrogenase</fullName>
    </recommendedName>
</protein>
<feature type="domain" description="Aldehyde dehydrogenase" evidence="7">
    <location>
        <begin position="4"/>
        <end position="433"/>
    </location>
</feature>
<dbReference type="CDD" id="cd07133">
    <property type="entry name" value="ALDH_CALDH_CalB"/>
    <property type="match status" value="1"/>
</dbReference>
<dbReference type="InterPro" id="IPR016161">
    <property type="entry name" value="Ald_DH/histidinol_DH"/>
</dbReference>
<evidence type="ECO:0000256" key="6">
    <source>
        <dbReference type="RuleBase" id="RU003345"/>
    </source>
</evidence>
<dbReference type="Pfam" id="PF00171">
    <property type="entry name" value="Aldedh"/>
    <property type="match status" value="1"/>
</dbReference>
<name>A0ABY4E7S3_VITST</name>
<dbReference type="PROSITE" id="PS00687">
    <property type="entry name" value="ALDEHYDE_DEHYDR_GLU"/>
    <property type="match status" value="1"/>
</dbReference>
<dbReference type="SUPFAM" id="SSF53720">
    <property type="entry name" value="ALDH-like"/>
    <property type="match status" value="1"/>
</dbReference>
<dbReference type="InterPro" id="IPR016163">
    <property type="entry name" value="Ald_DH_C"/>
</dbReference>
<dbReference type="InterPro" id="IPR015590">
    <property type="entry name" value="Aldehyde_DH_dom"/>
</dbReference>
<comment type="similarity">
    <text evidence="1 4 6">Belongs to the aldehyde dehydrogenase family.</text>
</comment>
<reference evidence="8" key="2">
    <citation type="journal article" date="2022" name="Res Sq">
        <title>Evolution of multicellular longitudinally dividing oral cavity symbionts (Neisseriaceae).</title>
        <authorList>
            <person name="Nyongesa S."/>
            <person name="Weber P."/>
            <person name="Bernet E."/>
            <person name="Pullido F."/>
            <person name="Nieckarz M."/>
            <person name="Delaby M."/>
            <person name="Nieves C."/>
            <person name="Viehboeck T."/>
            <person name="Krause N."/>
            <person name="Rivera-Millot A."/>
            <person name="Nakamura A."/>
            <person name="Vischer N."/>
            <person name="VanNieuwenhze M."/>
            <person name="Brun Y."/>
            <person name="Cava F."/>
            <person name="Bulgheresi S."/>
            <person name="Veyrier F."/>
        </authorList>
    </citation>
    <scope>NUCLEOTIDE SEQUENCE</scope>
    <source>
        <strain evidence="8">SAG 1488-6</strain>
    </source>
</reference>
<reference evidence="8" key="1">
    <citation type="submission" date="2021-12" db="EMBL/GenBank/DDBJ databases">
        <authorList>
            <person name="Veyrier F.J."/>
        </authorList>
    </citation>
    <scope>NUCLEOTIDE SEQUENCE</scope>
    <source>
        <strain evidence="8">SAG 1488-6</strain>
    </source>
</reference>
<gene>
    <name evidence="8" type="ORF">LVJ81_09150</name>
</gene>
<evidence type="ECO:0000313" key="9">
    <source>
        <dbReference type="Proteomes" id="UP000832034"/>
    </source>
</evidence>
<evidence type="ECO:0000256" key="2">
    <source>
        <dbReference type="ARBA" id="ARBA00023002"/>
    </source>
</evidence>
<evidence type="ECO:0000259" key="7">
    <source>
        <dbReference type="Pfam" id="PF00171"/>
    </source>
</evidence>
<dbReference type="Gene3D" id="3.40.309.10">
    <property type="entry name" value="Aldehyde Dehydrogenase, Chain A, domain 2"/>
    <property type="match status" value="1"/>
</dbReference>
<keyword evidence="9" id="KW-1185">Reference proteome</keyword>
<keyword evidence="2 4" id="KW-0560">Oxidoreductase</keyword>
<dbReference type="RefSeq" id="WP_019957466.1">
    <property type="nucleotide sequence ID" value="NZ_CP091512.1"/>
</dbReference>
<evidence type="ECO:0000313" key="8">
    <source>
        <dbReference type="EMBL" id="UOO91795.1"/>
    </source>
</evidence>
<dbReference type="Proteomes" id="UP000832034">
    <property type="component" value="Chromosome"/>
</dbReference>
<evidence type="ECO:0000256" key="3">
    <source>
        <dbReference type="ARBA" id="ARBA00023027"/>
    </source>
</evidence>